<dbReference type="Pfam" id="PF02698">
    <property type="entry name" value="DUF218"/>
    <property type="match status" value="1"/>
</dbReference>
<comment type="caution">
    <text evidence="3">The sequence shown here is derived from an EMBL/GenBank/DDBJ whole genome shotgun (WGS) entry which is preliminary data.</text>
</comment>
<feature type="transmembrane region" description="Helical" evidence="1">
    <location>
        <begin position="99"/>
        <end position="117"/>
    </location>
</feature>
<dbReference type="InterPro" id="IPR003848">
    <property type="entry name" value="DUF218"/>
</dbReference>
<organism evidence="3 4">
    <name type="scientific">Paenibacillus lacisoli</name>
    <dbReference type="NCBI Taxonomy" id="3064525"/>
    <lineage>
        <taxon>Bacteria</taxon>
        <taxon>Bacillati</taxon>
        <taxon>Bacillota</taxon>
        <taxon>Bacilli</taxon>
        <taxon>Bacillales</taxon>
        <taxon>Paenibacillaceae</taxon>
        <taxon>Paenibacillus</taxon>
    </lineage>
</organism>
<dbReference type="InterPro" id="IPR014729">
    <property type="entry name" value="Rossmann-like_a/b/a_fold"/>
</dbReference>
<evidence type="ECO:0000259" key="2">
    <source>
        <dbReference type="Pfam" id="PF02698"/>
    </source>
</evidence>
<sequence>MIVLHLAALTCLVSFLISYRTDPRMLRSGVFLTLGLGLFLLSLGLRSYLDAEGIPQYILTVLLVLLIVIAPFLAIALGIALIQNGRVLISKEGRKLPNLLSLGMGAVIAGLAALYAIGQWNSDTRFYVLLLLLLAGYYGFVLISFLVSCILANSQRPAWNQDFIIVLGSGLIQNRVPPLLAGRLDRAVNWYYRQSRVGAPPRFIVSGGQGSDETLAEGEAMRRYLLGKGIPEASILVEDRSSNTMENLTFSKAMMDQEKGQYKCIYVTSNFHLARAGIYARDAGIPGTGIGSRTALYYLPNAFLREYIAILTLHRWIHLSVTLAVILIMVGLAAGQAVYSSS</sequence>
<proteinExistence type="predicted"/>
<evidence type="ECO:0000256" key="1">
    <source>
        <dbReference type="SAM" id="Phobius"/>
    </source>
</evidence>
<feature type="domain" description="DUF218" evidence="2">
    <location>
        <begin position="162"/>
        <end position="309"/>
    </location>
</feature>
<dbReference type="CDD" id="cd06259">
    <property type="entry name" value="YdcF-like"/>
    <property type="match status" value="1"/>
</dbReference>
<dbReference type="Gene3D" id="3.40.50.620">
    <property type="entry name" value="HUPs"/>
    <property type="match status" value="1"/>
</dbReference>
<keyword evidence="1" id="KW-0812">Transmembrane</keyword>
<dbReference type="EMBL" id="JAUQTB010000003">
    <property type="protein sequence ID" value="MDO7906300.1"/>
    <property type="molecule type" value="Genomic_DNA"/>
</dbReference>
<evidence type="ECO:0000313" key="3">
    <source>
        <dbReference type="EMBL" id="MDO7906300.1"/>
    </source>
</evidence>
<dbReference type="PANTHER" id="PTHR30336:SF18">
    <property type="entry name" value="MEMBRANE PROTEIN"/>
    <property type="match status" value="1"/>
</dbReference>
<dbReference type="PANTHER" id="PTHR30336">
    <property type="entry name" value="INNER MEMBRANE PROTEIN, PROBABLE PERMEASE"/>
    <property type="match status" value="1"/>
</dbReference>
<dbReference type="RefSeq" id="WP_305023499.1">
    <property type="nucleotide sequence ID" value="NZ_JAUQTB010000003.1"/>
</dbReference>
<protein>
    <submittedName>
        <fullName evidence="3">YdcF family protein</fullName>
    </submittedName>
</protein>
<name>A0ABT9CAK6_9BACL</name>
<reference evidence="3 4" key="1">
    <citation type="submission" date="2023-07" db="EMBL/GenBank/DDBJ databases">
        <title>Paenibacillus sp. JX-17 nov. isolated from soil.</title>
        <authorList>
            <person name="Wan Y."/>
            <person name="Liu B."/>
        </authorList>
    </citation>
    <scope>NUCLEOTIDE SEQUENCE [LARGE SCALE GENOMIC DNA]</scope>
    <source>
        <strain evidence="3 4">JX-17</strain>
    </source>
</reference>
<dbReference type="Proteomes" id="UP001240171">
    <property type="component" value="Unassembled WGS sequence"/>
</dbReference>
<accession>A0ABT9CAK6</accession>
<keyword evidence="1" id="KW-1133">Transmembrane helix</keyword>
<feature type="transmembrane region" description="Helical" evidence="1">
    <location>
        <begin position="28"/>
        <end position="45"/>
    </location>
</feature>
<keyword evidence="1" id="KW-0472">Membrane</keyword>
<feature type="transmembrane region" description="Helical" evidence="1">
    <location>
        <begin position="57"/>
        <end position="79"/>
    </location>
</feature>
<gene>
    <name evidence="3" type="ORF">Q5741_07700</name>
</gene>
<feature type="transmembrane region" description="Helical" evidence="1">
    <location>
        <begin position="316"/>
        <end position="339"/>
    </location>
</feature>
<feature type="transmembrane region" description="Helical" evidence="1">
    <location>
        <begin position="126"/>
        <end position="147"/>
    </location>
</feature>
<evidence type="ECO:0000313" key="4">
    <source>
        <dbReference type="Proteomes" id="UP001240171"/>
    </source>
</evidence>
<dbReference type="InterPro" id="IPR051599">
    <property type="entry name" value="Cell_Envelope_Assoc"/>
</dbReference>
<keyword evidence="4" id="KW-1185">Reference proteome</keyword>